<reference evidence="2" key="1">
    <citation type="submission" date="2023-01" db="EMBL/GenBank/DDBJ databases">
        <title>Colletotrichum chrysophilum M932 genome sequence.</title>
        <authorList>
            <person name="Baroncelli R."/>
        </authorList>
    </citation>
    <scope>NUCLEOTIDE SEQUENCE</scope>
    <source>
        <strain evidence="2">M932</strain>
    </source>
</reference>
<proteinExistence type="predicted"/>
<evidence type="ECO:0000313" key="2">
    <source>
        <dbReference type="EMBL" id="KAK1840047.1"/>
    </source>
</evidence>
<dbReference type="AlphaFoldDB" id="A0AAD9E9Z5"/>
<evidence type="ECO:0000313" key="3">
    <source>
        <dbReference type="Proteomes" id="UP001243330"/>
    </source>
</evidence>
<evidence type="ECO:0000256" key="1">
    <source>
        <dbReference type="SAM" id="MobiDB-lite"/>
    </source>
</evidence>
<feature type="compositionally biased region" description="Polar residues" evidence="1">
    <location>
        <begin position="158"/>
        <end position="167"/>
    </location>
</feature>
<feature type="region of interest" description="Disordered" evidence="1">
    <location>
        <begin position="152"/>
        <end position="188"/>
    </location>
</feature>
<sequence>MDSPDVIHDTRTSHSAFINQQTSAKAGLARCGKRIWSNICLLVGQSPRSYFNPPPLSVPDPLAIQSARAGAISHLQHQAWQLWKAQARQSHTRAAFAGAHRTGKPTLMSRVYDAHSRQHPLESTSMSSGTPLGQVSMMGLSKMRPWRTYLGKRPCHQRPSQSGSTTHGLRFRPSSGRKCGTEFPRWMD</sequence>
<gene>
    <name evidence="2" type="ORF">CCHR01_17329</name>
</gene>
<dbReference type="EMBL" id="JAQOWY010000600">
    <property type="protein sequence ID" value="KAK1840047.1"/>
    <property type="molecule type" value="Genomic_DNA"/>
</dbReference>
<dbReference type="Proteomes" id="UP001243330">
    <property type="component" value="Unassembled WGS sequence"/>
</dbReference>
<protein>
    <submittedName>
        <fullName evidence="2">Uncharacterized protein</fullName>
    </submittedName>
</protein>
<comment type="caution">
    <text evidence="2">The sequence shown here is derived from an EMBL/GenBank/DDBJ whole genome shotgun (WGS) entry which is preliminary data.</text>
</comment>
<organism evidence="2 3">
    <name type="scientific">Colletotrichum chrysophilum</name>
    <dbReference type="NCBI Taxonomy" id="1836956"/>
    <lineage>
        <taxon>Eukaryota</taxon>
        <taxon>Fungi</taxon>
        <taxon>Dikarya</taxon>
        <taxon>Ascomycota</taxon>
        <taxon>Pezizomycotina</taxon>
        <taxon>Sordariomycetes</taxon>
        <taxon>Hypocreomycetidae</taxon>
        <taxon>Glomerellales</taxon>
        <taxon>Glomerellaceae</taxon>
        <taxon>Colletotrichum</taxon>
        <taxon>Colletotrichum gloeosporioides species complex</taxon>
    </lineage>
</organism>
<name>A0AAD9E9Z5_9PEZI</name>
<keyword evidence="3" id="KW-1185">Reference proteome</keyword>
<accession>A0AAD9E9Z5</accession>